<name>A0A3M6TSP3_POCDA</name>
<reference evidence="3 4" key="1">
    <citation type="journal article" date="2018" name="Sci. Rep.">
        <title>Comparative analysis of the Pocillopora damicornis genome highlights role of immune system in coral evolution.</title>
        <authorList>
            <person name="Cunning R."/>
            <person name="Bay R.A."/>
            <person name="Gillette P."/>
            <person name="Baker A.C."/>
            <person name="Traylor-Knowles N."/>
        </authorList>
    </citation>
    <scope>NUCLEOTIDE SEQUENCE [LARGE SCALE GENOMIC DNA]</scope>
    <source>
        <strain evidence="3">RSMAS</strain>
        <tissue evidence="3">Whole animal</tissue>
    </source>
</reference>
<dbReference type="STRING" id="46731.A0A3M6TSP3"/>
<accession>A0A3M6TSP3</accession>
<dbReference type="Gene3D" id="3.40.30.10">
    <property type="entry name" value="Glutaredoxin"/>
    <property type="match status" value="1"/>
</dbReference>
<evidence type="ECO:0000313" key="4">
    <source>
        <dbReference type="Proteomes" id="UP000275408"/>
    </source>
</evidence>
<dbReference type="InterPro" id="IPR042797">
    <property type="entry name" value="GRXCR1"/>
</dbReference>
<dbReference type="EMBL" id="RCHS01002978">
    <property type="protein sequence ID" value="RMX44467.1"/>
    <property type="molecule type" value="Genomic_DNA"/>
</dbReference>
<dbReference type="Pfam" id="PF23733">
    <property type="entry name" value="GRXCR1-2_C"/>
    <property type="match status" value="1"/>
</dbReference>
<dbReference type="SUPFAM" id="SSF52833">
    <property type="entry name" value="Thioredoxin-like"/>
    <property type="match status" value="1"/>
</dbReference>
<protein>
    <recommendedName>
        <fullName evidence="2">Glutaredoxin domain-containing protein</fullName>
    </recommendedName>
</protein>
<evidence type="ECO:0000256" key="1">
    <source>
        <dbReference type="SAM" id="MobiDB-lite"/>
    </source>
</evidence>
<gene>
    <name evidence="3" type="ORF">pdam_00006081</name>
</gene>
<feature type="compositionally biased region" description="Polar residues" evidence="1">
    <location>
        <begin position="28"/>
        <end position="51"/>
    </location>
</feature>
<dbReference type="OrthoDB" id="423313at2759"/>
<dbReference type="PROSITE" id="PS51354">
    <property type="entry name" value="GLUTAREDOXIN_2"/>
    <property type="match status" value="1"/>
</dbReference>
<feature type="region of interest" description="Disordered" evidence="1">
    <location>
        <begin position="28"/>
        <end position="58"/>
    </location>
</feature>
<dbReference type="Proteomes" id="UP000275408">
    <property type="component" value="Unassembled WGS sequence"/>
</dbReference>
<proteinExistence type="predicted"/>
<dbReference type="GO" id="GO:0007605">
    <property type="term" value="P:sensory perception of sound"/>
    <property type="evidence" value="ECO:0007669"/>
    <property type="project" value="InterPro"/>
</dbReference>
<organism evidence="3 4">
    <name type="scientific">Pocillopora damicornis</name>
    <name type="common">Cauliflower coral</name>
    <name type="synonym">Millepora damicornis</name>
    <dbReference type="NCBI Taxonomy" id="46731"/>
    <lineage>
        <taxon>Eukaryota</taxon>
        <taxon>Metazoa</taxon>
        <taxon>Cnidaria</taxon>
        <taxon>Anthozoa</taxon>
        <taxon>Hexacorallia</taxon>
        <taxon>Scleractinia</taxon>
        <taxon>Astrocoeniina</taxon>
        <taxon>Pocilloporidae</taxon>
        <taxon>Pocillopora</taxon>
    </lineage>
</organism>
<dbReference type="AlphaFoldDB" id="A0A3M6TSP3"/>
<comment type="caution">
    <text evidence="3">The sequence shown here is derived from an EMBL/GenBank/DDBJ whole genome shotgun (WGS) entry which is preliminary data.</text>
</comment>
<feature type="domain" description="Glutaredoxin" evidence="2">
    <location>
        <begin position="94"/>
        <end position="159"/>
    </location>
</feature>
<sequence length="240" mass="26729">MLRSDKKSVKHGAVNNVRLLSFNHSNGDSSASSLNNPCNGRFQGNHSTQSSSKKEIIGPTGTVRGYKNMIKERREILGLCFVGESFEESEEGKIVVYTTSMGGIRSTVKECAYIRKLFDNLGLKVDERDIFMHKDYQCQLDTRLAIQNATVPHVFVNGVSLGGVGELEHLNETGKLKNLLENFERRNSGVCPICGGFRYINCTQCHGSKRSRKTRISREINVLRCTSCNENGLQPCSECT</sequence>
<dbReference type="Pfam" id="PF00462">
    <property type="entry name" value="Glutaredoxin"/>
    <property type="match status" value="1"/>
</dbReference>
<dbReference type="InterPro" id="IPR002109">
    <property type="entry name" value="Glutaredoxin"/>
</dbReference>
<dbReference type="InterPro" id="IPR036249">
    <property type="entry name" value="Thioredoxin-like_sf"/>
</dbReference>
<evidence type="ECO:0000259" key="2">
    <source>
        <dbReference type="Pfam" id="PF00462"/>
    </source>
</evidence>
<keyword evidence="4" id="KW-1185">Reference proteome</keyword>
<dbReference type="PANTHER" id="PTHR46990">
    <property type="entry name" value="GLUTAREDOXIN DOMAIN-CONTAINING CYSTEINE-RICH PROTEIN 1"/>
    <property type="match status" value="1"/>
</dbReference>
<dbReference type="PANTHER" id="PTHR46990:SF1">
    <property type="entry name" value="GLUTAREDOXIN DOMAIN-CONTAINING CYSTEINE-RICH PROTEIN 1"/>
    <property type="match status" value="1"/>
</dbReference>
<evidence type="ECO:0000313" key="3">
    <source>
        <dbReference type="EMBL" id="RMX44467.1"/>
    </source>
</evidence>